<name>A0ACC2W5Q5_9TREE</name>
<accession>A0ACC2W5Q5</accession>
<keyword evidence="2" id="KW-1185">Reference proteome</keyword>
<gene>
    <name evidence="1" type="ORF">QFC20_004170</name>
</gene>
<protein>
    <submittedName>
        <fullName evidence="1">Uncharacterized protein</fullName>
    </submittedName>
</protein>
<evidence type="ECO:0000313" key="2">
    <source>
        <dbReference type="Proteomes" id="UP001230649"/>
    </source>
</evidence>
<proteinExistence type="predicted"/>
<comment type="caution">
    <text evidence="1">The sequence shown here is derived from an EMBL/GenBank/DDBJ whole genome shotgun (WGS) entry which is preliminary data.</text>
</comment>
<evidence type="ECO:0000313" key="1">
    <source>
        <dbReference type="EMBL" id="KAJ9105932.1"/>
    </source>
</evidence>
<dbReference type="EMBL" id="JASBWS010000045">
    <property type="protein sequence ID" value="KAJ9105932.1"/>
    <property type="molecule type" value="Genomic_DNA"/>
</dbReference>
<sequence length="254" mass="26787">MWQLSTDCPLMQHVADLDLPLTWSSLEDCSVISSTSGRLAPTQLLSTLVNANAPFHPIQLDLQPRLRGGKGGFGSQLRAAGGRMSSKKGKDENNDSCRDLSGRRLSTIKEAKKMAEYVESKEKSQKTTLESQKAKLAALEKQLGIQTSSSTAAGLGAASSSSATEAGPSQISAASTSTPSASAADVDVTKIAQKRHRFEDNGYFETSREINDGVRSAVTAGLLKKRKKTKVEPATKVSEPTTAKAASSTVSASA</sequence>
<dbReference type="Proteomes" id="UP001230649">
    <property type="component" value="Unassembled WGS sequence"/>
</dbReference>
<organism evidence="1 2">
    <name type="scientific">Naganishia adeliensis</name>
    <dbReference type="NCBI Taxonomy" id="92952"/>
    <lineage>
        <taxon>Eukaryota</taxon>
        <taxon>Fungi</taxon>
        <taxon>Dikarya</taxon>
        <taxon>Basidiomycota</taxon>
        <taxon>Agaricomycotina</taxon>
        <taxon>Tremellomycetes</taxon>
        <taxon>Filobasidiales</taxon>
        <taxon>Filobasidiaceae</taxon>
        <taxon>Naganishia</taxon>
    </lineage>
</organism>
<reference evidence="1" key="1">
    <citation type="submission" date="2023-04" db="EMBL/GenBank/DDBJ databases">
        <title>Draft Genome sequencing of Naganishia species isolated from polar environments using Oxford Nanopore Technology.</title>
        <authorList>
            <person name="Leo P."/>
            <person name="Venkateswaran K."/>
        </authorList>
    </citation>
    <scope>NUCLEOTIDE SEQUENCE</scope>
    <source>
        <strain evidence="1">MNA-CCFEE 5262</strain>
    </source>
</reference>